<dbReference type="SUPFAM" id="SSF52540">
    <property type="entry name" value="P-loop containing nucleoside triphosphate hydrolases"/>
    <property type="match status" value="1"/>
</dbReference>
<dbReference type="EMBL" id="WHPD01000394">
    <property type="protein sequence ID" value="MPV87385.1"/>
    <property type="molecule type" value="Genomic_DNA"/>
</dbReference>
<dbReference type="Proteomes" id="UP000429644">
    <property type="component" value="Unassembled WGS sequence"/>
</dbReference>
<accession>A0A7J9URZ4</accession>
<dbReference type="Pfam" id="PF00005">
    <property type="entry name" value="ABC_tran"/>
    <property type="match status" value="1"/>
</dbReference>
<evidence type="ECO:0000313" key="5">
    <source>
        <dbReference type="EMBL" id="MPV87385.1"/>
    </source>
</evidence>
<organism evidence="5 6">
    <name type="scientific">Georgenia ruanii</name>
    <dbReference type="NCBI Taxonomy" id="348442"/>
    <lineage>
        <taxon>Bacteria</taxon>
        <taxon>Bacillati</taxon>
        <taxon>Actinomycetota</taxon>
        <taxon>Actinomycetes</taxon>
        <taxon>Micrococcales</taxon>
        <taxon>Bogoriellaceae</taxon>
        <taxon>Georgenia</taxon>
    </lineage>
</organism>
<protein>
    <submittedName>
        <fullName evidence="5">ATP-binding cassette domain-containing protein</fullName>
    </submittedName>
</protein>
<proteinExistence type="predicted"/>
<evidence type="ECO:0000256" key="1">
    <source>
        <dbReference type="ARBA" id="ARBA00022448"/>
    </source>
</evidence>
<dbReference type="Gene3D" id="3.40.50.300">
    <property type="entry name" value="P-loop containing nucleotide triphosphate hydrolases"/>
    <property type="match status" value="1"/>
</dbReference>
<dbReference type="GO" id="GO:0022857">
    <property type="term" value="F:transmembrane transporter activity"/>
    <property type="evidence" value="ECO:0007669"/>
    <property type="project" value="UniProtKB-ARBA"/>
</dbReference>
<dbReference type="GO" id="GO:0016887">
    <property type="term" value="F:ATP hydrolysis activity"/>
    <property type="evidence" value="ECO:0007669"/>
    <property type="project" value="InterPro"/>
</dbReference>
<dbReference type="SMART" id="SM00382">
    <property type="entry name" value="AAA"/>
    <property type="match status" value="1"/>
</dbReference>
<keyword evidence="1" id="KW-0813">Transport</keyword>
<dbReference type="InterPro" id="IPR017871">
    <property type="entry name" value="ABC_transporter-like_CS"/>
</dbReference>
<dbReference type="InterPro" id="IPR017911">
    <property type="entry name" value="MacB-like_ATP-bd"/>
</dbReference>
<dbReference type="GO" id="GO:0005524">
    <property type="term" value="F:ATP binding"/>
    <property type="evidence" value="ECO:0007669"/>
    <property type="project" value="UniProtKB-KW"/>
</dbReference>
<dbReference type="CDD" id="cd03255">
    <property type="entry name" value="ABC_MJ0796_LolCDE_FtsE"/>
    <property type="match status" value="1"/>
</dbReference>
<evidence type="ECO:0000313" key="6">
    <source>
        <dbReference type="Proteomes" id="UP000429644"/>
    </source>
</evidence>
<dbReference type="PANTHER" id="PTHR24220">
    <property type="entry name" value="IMPORT ATP-BINDING PROTEIN"/>
    <property type="match status" value="1"/>
</dbReference>
<evidence type="ECO:0000259" key="4">
    <source>
        <dbReference type="PROSITE" id="PS50893"/>
    </source>
</evidence>
<dbReference type="InterPro" id="IPR015854">
    <property type="entry name" value="ABC_transpr_LolD-like"/>
</dbReference>
<dbReference type="GO" id="GO:0005886">
    <property type="term" value="C:plasma membrane"/>
    <property type="evidence" value="ECO:0007669"/>
    <property type="project" value="TreeGrafter"/>
</dbReference>
<name>A0A7J9URZ4_9MICO</name>
<dbReference type="FunFam" id="3.40.50.300:FF:000032">
    <property type="entry name" value="Export ABC transporter ATP-binding protein"/>
    <property type="match status" value="1"/>
</dbReference>
<comment type="caution">
    <text evidence="5">The sequence shown here is derived from an EMBL/GenBank/DDBJ whole genome shotgun (WGS) entry which is preliminary data.</text>
</comment>
<reference evidence="5 6" key="1">
    <citation type="submission" date="2019-10" db="EMBL/GenBank/DDBJ databases">
        <title>Georgenia wutianyii sp. nov. and Georgenia yuyongxinii sp. nov. isolated from plateau pika (Ochotona curzoniae) in the Qinghai-Tibet plateau of China.</title>
        <authorList>
            <person name="Tian Z."/>
        </authorList>
    </citation>
    <scope>NUCLEOTIDE SEQUENCE [LARGE SCALE GENOMIC DNA]</scope>
    <source>
        <strain evidence="5 6">JCM 15130</strain>
    </source>
</reference>
<dbReference type="AlphaFoldDB" id="A0A7J9URZ4"/>
<keyword evidence="3 5" id="KW-0067">ATP-binding</keyword>
<evidence type="ECO:0000256" key="2">
    <source>
        <dbReference type="ARBA" id="ARBA00022741"/>
    </source>
</evidence>
<dbReference type="GO" id="GO:0098796">
    <property type="term" value="C:membrane protein complex"/>
    <property type="evidence" value="ECO:0007669"/>
    <property type="project" value="UniProtKB-ARBA"/>
</dbReference>
<feature type="domain" description="ABC transporter" evidence="4">
    <location>
        <begin position="4"/>
        <end position="252"/>
    </location>
</feature>
<dbReference type="PROSITE" id="PS00211">
    <property type="entry name" value="ABC_TRANSPORTER_1"/>
    <property type="match status" value="1"/>
</dbReference>
<dbReference type="PANTHER" id="PTHR24220:SF86">
    <property type="entry name" value="ABC TRANSPORTER ABCH.1"/>
    <property type="match status" value="1"/>
</dbReference>
<dbReference type="PROSITE" id="PS50893">
    <property type="entry name" value="ABC_TRANSPORTER_2"/>
    <property type="match status" value="1"/>
</dbReference>
<sequence>MPLLELRAVTRSVRLPDLSELHILRGVDLAVEAGEHVSVVGRSGTGKSTLLNILGLLDSPTSGEYLLDGADVGRLGGRRRARRRGEDFGFVFQQFNLLPGRTALENVVAPLLYARGRAFWRRKRTAQEMLDRVGLAGRMDSLPAQLSGGEQQRVAIARALVRAPRVILADEPTGALDVDTGREVIDLLDGIASDTGAALIAITHDLAVASRARRHLRLGDGVLTPIEIAPRSGGTLESLVGSDVVVPAIDGAGRAASAEVTS</sequence>
<keyword evidence="2" id="KW-0547">Nucleotide-binding</keyword>
<dbReference type="InterPro" id="IPR027417">
    <property type="entry name" value="P-loop_NTPase"/>
</dbReference>
<dbReference type="RefSeq" id="WP_193314317.1">
    <property type="nucleotide sequence ID" value="NZ_BAAAOT010000038.1"/>
</dbReference>
<dbReference type="InterPro" id="IPR003593">
    <property type="entry name" value="AAA+_ATPase"/>
</dbReference>
<dbReference type="InterPro" id="IPR003439">
    <property type="entry name" value="ABC_transporter-like_ATP-bd"/>
</dbReference>
<keyword evidence="6" id="KW-1185">Reference proteome</keyword>
<gene>
    <name evidence="5" type="ORF">GB882_01800</name>
</gene>
<evidence type="ECO:0000256" key="3">
    <source>
        <dbReference type="ARBA" id="ARBA00022840"/>
    </source>
</evidence>